<dbReference type="PANTHER" id="PTHR33154">
    <property type="entry name" value="TRANSCRIPTIONAL REGULATOR, ARSR FAMILY"/>
    <property type="match status" value="1"/>
</dbReference>
<dbReference type="Gene3D" id="1.10.10.10">
    <property type="entry name" value="Winged helix-like DNA-binding domain superfamily/Winged helix DNA-binding domain"/>
    <property type="match status" value="1"/>
</dbReference>
<dbReference type="Pfam" id="PF12840">
    <property type="entry name" value="HTH_20"/>
    <property type="match status" value="1"/>
</dbReference>
<dbReference type="InterPro" id="IPR011991">
    <property type="entry name" value="ArsR-like_HTH"/>
</dbReference>
<evidence type="ECO:0000313" key="6">
    <source>
        <dbReference type="Proteomes" id="UP000051789"/>
    </source>
</evidence>
<dbReference type="GO" id="GO:0003677">
    <property type="term" value="F:DNA binding"/>
    <property type="evidence" value="ECO:0007669"/>
    <property type="project" value="UniProtKB-KW"/>
</dbReference>
<comment type="caution">
    <text evidence="5">The sequence shown here is derived from an EMBL/GenBank/DDBJ whole genome shotgun (WGS) entry which is preliminary data.</text>
</comment>
<dbReference type="AlphaFoldDB" id="A0A0R2CK01"/>
<dbReference type="SMART" id="SM00418">
    <property type="entry name" value="HTH_ARSR"/>
    <property type="match status" value="1"/>
</dbReference>
<dbReference type="STRING" id="1423810.FD19_GL000372"/>
<dbReference type="InterPro" id="IPR036390">
    <property type="entry name" value="WH_DNA-bd_sf"/>
</dbReference>
<gene>
    <name evidence="5" type="ORF">FD19_GL000372</name>
</gene>
<sequence length="97" mass="10792">MNIKQTISNDELRVKIFKALADESRLAIVRLLHSEGHELDSTSIGQQLGISKSTLSYHLKLLREAGLTNTRRAAQTRYVSVNNQVFAAVLPGFLNTL</sequence>
<protein>
    <recommendedName>
        <fullName evidence="4">HTH arsR-type domain-containing protein</fullName>
    </recommendedName>
</protein>
<keyword evidence="2" id="KW-0238">DNA-binding</keyword>
<dbReference type="PATRIC" id="fig|1423810.4.peg.376"/>
<evidence type="ECO:0000256" key="3">
    <source>
        <dbReference type="ARBA" id="ARBA00023163"/>
    </source>
</evidence>
<keyword evidence="1" id="KW-0805">Transcription regulation</keyword>
<keyword evidence="6" id="KW-1185">Reference proteome</keyword>
<evidence type="ECO:0000313" key="5">
    <source>
        <dbReference type="EMBL" id="KRM88083.1"/>
    </source>
</evidence>
<dbReference type="CDD" id="cd00090">
    <property type="entry name" value="HTH_ARSR"/>
    <property type="match status" value="1"/>
</dbReference>
<dbReference type="EMBL" id="AYZK01000001">
    <property type="protein sequence ID" value="KRM88083.1"/>
    <property type="molecule type" value="Genomic_DNA"/>
</dbReference>
<reference evidence="5 6" key="1">
    <citation type="journal article" date="2015" name="Genome Announc.">
        <title>Expanding the biotechnology potential of lactobacilli through comparative genomics of 213 strains and associated genera.</title>
        <authorList>
            <person name="Sun Z."/>
            <person name="Harris H.M."/>
            <person name="McCann A."/>
            <person name="Guo C."/>
            <person name="Argimon S."/>
            <person name="Zhang W."/>
            <person name="Yang X."/>
            <person name="Jeffery I.B."/>
            <person name="Cooney J.C."/>
            <person name="Kagawa T.F."/>
            <person name="Liu W."/>
            <person name="Song Y."/>
            <person name="Salvetti E."/>
            <person name="Wrobel A."/>
            <person name="Rasinkangas P."/>
            <person name="Parkhill J."/>
            <person name="Rea M.C."/>
            <person name="O'Sullivan O."/>
            <person name="Ritari J."/>
            <person name="Douillard F.P."/>
            <person name="Paul Ross R."/>
            <person name="Yang R."/>
            <person name="Briner A.E."/>
            <person name="Felis G.E."/>
            <person name="de Vos W.M."/>
            <person name="Barrangou R."/>
            <person name="Klaenhammer T.R."/>
            <person name="Caufield P.W."/>
            <person name="Cui Y."/>
            <person name="Zhang H."/>
            <person name="O'Toole P.W."/>
        </authorList>
    </citation>
    <scope>NUCLEOTIDE SEQUENCE [LARGE SCALE GENOMIC DNA]</scope>
    <source>
        <strain evidence="5 6">DSM 22698</strain>
    </source>
</reference>
<dbReference type="NCBIfam" id="NF033788">
    <property type="entry name" value="HTH_metalloreg"/>
    <property type="match status" value="1"/>
</dbReference>
<dbReference type="InterPro" id="IPR036388">
    <property type="entry name" value="WH-like_DNA-bd_sf"/>
</dbReference>
<proteinExistence type="predicted"/>
<dbReference type="PROSITE" id="PS50987">
    <property type="entry name" value="HTH_ARSR_2"/>
    <property type="match status" value="1"/>
</dbReference>
<dbReference type="Proteomes" id="UP000051789">
    <property type="component" value="Unassembled WGS sequence"/>
</dbReference>
<evidence type="ECO:0000259" key="4">
    <source>
        <dbReference type="PROSITE" id="PS50987"/>
    </source>
</evidence>
<dbReference type="PANTHER" id="PTHR33154:SF25">
    <property type="entry name" value="LMO0101 PROTEIN"/>
    <property type="match status" value="1"/>
</dbReference>
<feature type="domain" description="HTH arsR-type" evidence="4">
    <location>
        <begin position="5"/>
        <end position="97"/>
    </location>
</feature>
<dbReference type="OrthoDB" id="9794330at2"/>
<evidence type="ECO:0000256" key="1">
    <source>
        <dbReference type="ARBA" id="ARBA00023015"/>
    </source>
</evidence>
<keyword evidence="3" id="KW-0804">Transcription</keyword>
<dbReference type="GO" id="GO:0003700">
    <property type="term" value="F:DNA-binding transcription factor activity"/>
    <property type="evidence" value="ECO:0007669"/>
    <property type="project" value="InterPro"/>
</dbReference>
<name>A0A0R2CK01_9LACO</name>
<accession>A0A0R2CK01</accession>
<dbReference type="InterPro" id="IPR001845">
    <property type="entry name" value="HTH_ArsR_DNA-bd_dom"/>
</dbReference>
<organism evidence="5 6">
    <name type="scientific">Lacticaseibacillus thailandensis DSM 22698 = JCM 13996</name>
    <dbReference type="NCBI Taxonomy" id="1423810"/>
    <lineage>
        <taxon>Bacteria</taxon>
        <taxon>Bacillati</taxon>
        <taxon>Bacillota</taxon>
        <taxon>Bacilli</taxon>
        <taxon>Lactobacillales</taxon>
        <taxon>Lactobacillaceae</taxon>
        <taxon>Lacticaseibacillus</taxon>
    </lineage>
</organism>
<dbReference type="PRINTS" id="PR00778">
    <property type="entry name" value="HTHARSR"/>
</dbReference>
<dbReference type="RefSeq" id="WP_054749403.1">
    <property type="nucleotide sequence ID" value="NZ_AYZK01000001.1"/>
</dbReference>
<dbReference type="SUPFAM" id="SSF46785">
    <property type="entry name" value="Winged helix' DNA-binding domain"/>
    <property type="match status" value="1"/>
</dbReference>
<evidence type="ECO:0000256" key="2">
    <source>
        <dbReference type="ARBA" id="ARBA00023125"/>
    </source>
</evidence>
<dbReference type="InterPro" id="IPR051081">
    <property type="entry name" value="HTH_MetalResp_TranReg"/>
</dbReference>